<name>A0A1W1V357_9PAST</name>
<proteinExistence type="inferred from homology"/>
<dbReference type="STRING" id="1122938.SAMN05660772_02746"/>
<dbReference type="RefSeq" id="WP_084257642.1">
    <property type="nucleotide sequence ID" value="NZ_FWWV01000036.1"/>
</dbReference>
<protein>
    <recommendedName>
        <fullName evidence="3 6">Recombination-associated protein RdgC</fullName>
    </recommendedName>
</protein>
<dbReference type="NCBIfam" id="NF001464">
    <property type="entry name" value="PRK00321.1-5"/>
    <property type="match status" value="1"/>
</dbReference>
<dbReference type="Proteomes" id="UP000192408">
    <property type="component" value="Unassembled WGS sequence"/>
</dbReference>
<evidence type="ECO:0000256" key="3">
    <source>
        <dbReference type="ARBA" id="ARBA00022296"/>
    </source>
</evidence>
<accession>A0A1W1V357</accession>
<dbReference type="NCBIfam" id="NF001462">
    <property type="entry name" value="PRK00321.1-3"/>
    <property type="match status" value="1"/>
</dbReference>
<comment type="similarity">
    <text evidence="2 6">Belongs to the RdgC family.</text>
</comment>
<dbReference type="AlphaFoldDB" id="A0A1W1V357"/>
<organism evidence="7 8">
    <name type="scientific">Pasteurella testudinis DSM 23072</name>
    <dbReference type="NCBI Taxonomy" id="1122938"/>
    <lineage>
        <taxon>Bacteria</taxon>
        <taxon>Pseudomonadati</taxon>
        <taxon>Pseudomonadota</taxon>
        <taxon>Gammaproteobacteria</taxon>
        <taxon>Pasteurellales</taxon>
        <taxon>Pasteurellaceae</taxon>
        <taxon>Pasteurella</taxon>
    </lineage>
</organism>
<comment type="subcellular location">
    <subcellularLocation>
        <location evidence="1 6">Cytoplasm</location>
        <location evidence="1 6">Nucleoid</location>
    </subcellularLocation>
</comment>
<dbReference type="GO" id="GO:0003690">
    <property type="term" value="F:double-stranded DNA binding"/>
    <property type="evidence" value="ECO:0007669"/>
    <property type="project" value="TreeGrafter"/>
</dbReference>
<dbReference type="GO" id="GO:0006310">
    <property type="term" value="P:DNA recombination"/>
    <property type="evidence" value="ECO:0007669"/>
    <property type="project" value="UniProtKB-UniRule"/>
</dbReference>
<dbReference type="InterPro" id="IPR007476">
    <property type="entry name" value="RdgC"/>
</dbReference>
<evidence type="ECO:0000256" key="2">
    <source>
        <dbReference type="ARBA" id="ARBA00008657"/>
    </source>
</evidence>
<keyword evidence="4 6" id="KW-0963">Cytoplasm</keyword>
<dbReference type="GO" id="GO:0043590">
    <property type="term" value="C:bacterial nucleoid"/>
    <property type="evidence" value="ECO:0007669"/>
    <property type="project" value="TreeGrafter"/>
</dbReference>
<dbReference type="EMBL" id="FWWV01000036">
    <property type="protein sequence ID" value="SMB87817.1"/>
    <property type="molecule type" value="Genomic_DNA"/>
</dbReference>
<evidence type="ECO:0000256" key="4">
    <source>
        <dbReference type="ARBA" id="ARBA00022490"/>
    </source>
</evidence>
<dbReference type="PANTHER" id="PTHR38103:SF1">
    <property type="entry name" value="RECOMBINATION-ASSOCIATED PROTEIN RDGC"/>
    <property type="match status" value="1"/>
</dbReference>
<reference evidence="8" key="1">
    <citation type="submission" date="2017-04" db="EMBL/GenBank/DDBJ databases">
        <authorList>
            <person name="Varghese N."/>
            <person name="Submissions S."/>
        </authorList>
    </citation>
    <scope>NUCLEOTIDE SEQUENCE [LARGE SCALE GENOMIC DNA]</scope>
    <source>
        <strain evidence="8">DSM 23072</strain>
    </source>
</reference>
<dbReference type="GO" id="GO:0000018">
    <property type="term" value="P:regulation of DNA recombination"/>
    <property type="evidence" value="ECO:0007669"/>
    <property type="project" value="TreeGrafter"/>
</dbReference>
<evidence type="ECO:0000256" key="5">
    <source>
        <dbReference type="ARBA" id="ARBA00023172"/>
    </source>
</evidence>
<evidence type="ECO:0000313" key="7">
    <source>
        <dbReference type="EMBL" id="SMB87817.1"/>
    </source>
</evidence>
<gene>
    <name evidence="6" type="primary">rdgC</name>
    <name evidence="7" type="ORF">SAMN05660772_02746</name>
</gene>
<dbReference type="HAMAP" id="MF_00194">
    <property type="entry name" value="RdgC"/>
    <property type="match status" value="1"/>
</dbReference>
<dbReference type="Pfam" id="PF04381">
    <property type="entry name" value="RdgC"/>
    <property type="match status" value="1"/>
</dbReference>
<sequence length="306" mass="35395">MYWFKNAIIYRIKKELDWSNLQPRLAQEAFTPCASFDASKFGWIEPLDSESLHHSANGFILLVAQREEKILPAHVINKELKQRVDSLEEKEQRKLSKVEKQSIKDDVVAMLLQRAFSKFKQTALLIDTKQRLIYVDAASTKQAEDVLSLLRKTLGSLPVVPLAFANNPSALMTDWVKNDSMPDWLTLLDEAELTSTTDDAVIRCKRQDLESEEMEQHYGAGKSITKLALYWEDHLNFVLTQDCALKRLKFADNIREQNDDILKEDYSQRFDADFILMTSELSQLFDLLSNEFGVEKEIEWEIVNKN</sequence>
<dbReference type="GO" id="GO:0005737">
    <property type="term" value="C:cytoplasm"/>
    <property type="evidence" value="ECO:0007669"/>
    <property type="project" value="UniProtKB-UniRule"/>
</dbReference>
<comment type="function">
    <text evidence="6">May be involved in recombination.</text>
</comment>
<keyword evidence="8" id="KW-1185">Reference proteome</keyword>
<evidence type="ECO:0000313" key="8">
    <source>
        <dbReference type="Proteomes" id="UP000192408"/>
    </source>
</evidence>
<evidence type="ECO:0000256" key="1">
    <source>
        <dbReference type="ARBA" id="ARBA00004453"/>
    </source>
</evidence>
<keyword evidence="5 6" id="KW-0233">DNA recombination</keyword>
<evidence type="ECO:0000256" key="6">
    <source>
        <dbReference type="HAMAP-Rule" id="MF_00194"/>
    </source>
</evidence>
<dbReference type="PANTHER" id="PTHR38103">
    <property type="entry name" value="RECOMBINATION-ASSOCIATED PROTEIN RDGC"/>
    <property type="match status" value="1"/>
</dbReference>